<feature type="domain" description="Aspartate carbamoyltransferase regulatory subunit C-terminal" evidence="4">
    <location>
        <begin position="499"/>
        <end position="549"/>
    </location>
</feature>
<protein>
    <recommendedName>
        <fullName evidence="6">Aspartate carbamoyltransferase</fullName>
    </recommendedName>
</protein>
<dbReference type="GO" id="GO:0006207">
    <property type="term" value="P:'de novo' pyrimidine nucleobase biosynthetic process"/>
    <property type="evidence" value="ECO:0007669"/>
    <property type="project" value="InterPro"/>
</dbReference>
<evidence type="ECO:0000313" key="5">
    <source>
        <dbReference type="EMBL" id="CAE4612594.1"/>
    </source>
</evidence>
<dbReference type="Gene3D" id="2.30.30.20">
    <property type="entry name" value="Aspartate carbamoyltransferase regulatory subunit, C-terminal domain"/>
    <property type="match status" value="1"/>
</dbReference>
<dbReference type="AlphaFoldDB" id="A0A7S4RF44"/>
<dbReference type="PRINTS" id="PR00101">
    <property type="entry name" value="ATCASE"/>
</dbReference>
<evidence type="ECO:0000259" key="3">
    <source>
        <dbReference type="Pfam" id="PF02729"/>
    </source>
</evidence>
<dbReference type="Pfam" id="PF02748">
    <property type="entry name" value="PyrI_C"/>
    <property type="match status" value="1"/>
</dbReference>
<dbReference type="InterPro" id="IPR002082">
    <property type="entry name" value="Asp_carbamoyltransf"/>
</dbReference>
<accession>A0A7S4RF44</accession>
<dbReference type="Pfam" id="PF02729">
    <property type="entry name" value="OTCace_N"/>
    <property type="match status" value="1"/>
</dbReference>
<dbReference type="EMBL" id="HBNR01049491">
    <property type="protein sequence ID" value="CAE4612594.1"/>
    <property type="molecule type" value="Transcribed_RNA"/>
</dbReference>
<dbReference type="InterPro" id="IPR036901">
    <property type="entry name" value="Asp/Orn_carbamoylTrfase_sf"/>
</dbReference>
<sequence length="565" mass="64610">METSTREHQFKGRTLAIVNDLTLDEQWYLYQKVRELKEAVRSGGDLDRFRLRNPEFAVYTIFMEDSTRTKESFRNAVEFHGMKVNVFDAKTSSFQKNETITDTIKMLCGYSIGQSIFVIRSKIEGVCRWLEEAIGEYTRSRGYPPASFINAGDGRHEHPSQELLDEFSFLEHKGWDRESIHLALLGDLFHGRTVHSKVDGLRLYGQVDVDLIAPAELALPRLYEDRMLAFGFHVRKFASIEEYLAQSKVAKIWYFTRLQLERMGEKVLDKSPQLRKAVTFQREFVGKLPPGTRFFHPLPRDARHPTLPFWLDNTELNGWDQQSQNGYFTRIILLGMFGGLLGGDFRSALATPQELPMRPKVRPSPDSSPIRDAVDFITEVKRSDEAEDSSSTEVGLVPLRSGIIIENLGAGQSVERIWGLMHMVRGILGLGDIGGQGVYRSAERPSGEARGYISVPEVDINGWDRRMLKKLTAMAPGSRLKVMEDGHISTEYCLSVPPRIYNFPDISCKNTACVSHSSNGQHEVPPYFHRAGQQSWAFLCKYCESMHDFWQIWDYKYYEASDFTI</sequence>
<proteinExistence type="predicted"/>
<dbReference type="InterPro" id="IPR020542">
    <property type="entry name" value="Asp_carbamoyltrfase_reg_C"/>
</dbReference>
<dbReference type="PANTHER" id="PTHR35805">
    <property type="entry name" value="ASPARTATE CARBAMOYLTRANSFERASE REGULATORY CHAIN"/>
    <property type="match status" value="1"/>
</dbReference>
<organism evidence="5">
    <name type="scientific">Alexandrium monilatum</name>
    <dbReference type="NCBI Taxonomy" id="311494"/>
    <lineage>
        <taxon>Eukaryota</taxon>
        <taxon>Sar</taxon>
        <taxon>Alveolata</taxon>
        <taxon>Dinophyceae</taxon>
        <taxon>Gonyaulacales</taxon>
        <taxon>Pyrocystaceae</taxon>
        <taxon>Alexandrium</taxon>
    </lineage>
</organism>
<dbReference type="InterPro" id="IPR002801">
    <property type="entry name" value="Asp_carbamoylTrfase_reg"/>
</dbReference>
<feature type="domain" description="Aspartate/ornithine carbamoyltransferase carbamoyl-P binding" evidence="3">
    <location>
        <begin position="15"/>
        <end position="170"/>
    </location>
</feature>
<evidence type="ECO:0008006" key="6">
    <source>
        <dbReference type="Google" id="ProtNLM"/>
    </source>
</evidence>
<evidence type="ECO:0000256" key="1">
    <source>
        <dbReference type="ARBA" id="ARBA00022679"/>
    </source>
</evidence>
<dbReference type="SUPFAM" id="SSF57825">
    <property type="entry name" value="Aspartate carbamoyltransferase, Regulatory-chain, C-terminal domain"/>
    <property type="match status" value="1"/>
</dbReference>
<keyword evidence="2" id="KW-0665">Pyrimidine biosynthesis</keyword>
<dbReference type="SUPFAM" id="SSF53671">
    <property type="entry name" value="Aspartate/ornithine carbamoyltransferase"/>
    <property type="match status" value="1"/>
</dbReference>
<name>A0A7S4RF44_9DINO</name>
<dbReference type="PANTHER" id="PTHR35805:SF1">
    <property type="entry name" value="ASPARTATE CARBAMOYLTRANSFERASE REGULATORY CHAIN"/>
    <property type="match status" value="1"/>
</dbReference>
<dbReference type="PROSITE" id="PS00097">
    <property type="entry name" value="CARBAMOYLTRANSFERASE"/>
    <property type="match status" value="1"/>
</dbReference>
<dbReference type="GO" id="GO:0006520">
    <property type="term" value="P:amino acid metabolic process"/>
    <property type="evidence" value="ECO:0007669"/>
    <property type="project" value="InterPro"/>
</dbReference>
<dbReference type="InterPro" id="IPR036792">
    <property type="entry name" value="Asp_carbatrfase_reg_C_sf"/>
</dbReference>
<dbReference type="Gene3D" id="3.40.50.1370">
    <property type="entry name" value="Aspartate/ornithine carbamoyltransferase"/>
    <property type="match status" value="2"/>
</dbReference>
<dbReference type="GO" id="GO:0009347">
    <property type="term" value="C:aspartate carbamoyltransferase complex"/>
    <property type="evidence" value="ECO:0007669"/>
    <property type="project" value="InterPro"/>
</dbReference>
<dbReference type="GO" id="GO:0004070">
    <property type="term" value="F:aspartate carbamoyltransferase activity"/>
    <property type="evidence" value="ECO:0007669"/>
    <property type="project" value="InterPro"/>
</dbReference>
<gene>
    <name evidence="5" type="ORF">AMON00008_LOCUS34585</name>
</gene>
<dbReference type="GO" id="GO:0006221">
    <property type="term" value="P:pyrimidine nucleotide biosynthetic process"/>
    <property type="evidence" value="ECO:0007669"/>
    <property type="project" value="UniProtKB-KW"/>
</dbReference>
<dbReference type="InterPro" id="IPR006132">
    <property type="entry name" value="Asp/Orn_carbamoyltranf_P-bd"/>
</dbReference>
<reference evidence="5" key="1">
    <citation type="submission" date="2021-01" db="EMBL/GenBank/DDBJ databases">
        <authorList>
            <person name="Corre E."/>
            <person name="Pelletier E."/>
            <person name="Niang G."/>
            <person name="Scheremetjew M."/>
            <person name="Finn R."/>
            <person name="Kale V."/>
            <person name="Holt S."/>
            <person name="Cochrane G."/>
            <person name="Meng A."/>
            <person name="Brown T."/>
            <person name="Cohen L."/>
        </authorList>
    </citation>
    <scope>NUCLEOTIDE SEQUENCE</scope>
    <source>
        <strain evidence="5">CCMP3105</strain>
    </source>
</reference>
<dbReference type="NCBIfam" id="TIGR00670">
    <property type="entry name" value="asp_carb_tr"/>
    <property type="match status" value="1"/>
</dbReference>
<dbReference type="GO" id="GO:0016597">
    <property type="term" value="F:amino acid binding"/>
    <property type="evidence" value="ECO:0007669"/>
    <property type="project" value="InterPro"/>
</dbReference>
<dbReference type="InterPro" id="IPR006130">
    <property type="entry name" value="Asp/Orn_carbamoylTrfase"/>
</dbReference>
<evidence type="ECO:0000259" key="4">
    <source>
        <dbReference type="Pfam" id="PF02748"/>
    </source>
</evidence>
<keyword evidence="1" id="KW-0808">Transferase</keyword>
<evidence type="ECO:0000256" key="2">
    <source>
        <dbReference type="ARBA" id="ARBA00022975"/>
    </source>
</evidence>